<evidence type="ECO:0000256" key="7">
    <source>
        <dbReference type="SAM" id="Phobius"/>
    </source>
</evidence>
<feature type="transmembrane region" description="Helical" evidence="7">
    <location>
        <begin position="65"/>
        <end position="88"/>
    </location>
</feature>
<dbReference type="EMBL" id="AANC01000011">
    <property type="protein sequence ID" value="EAQ47960.1"/>
    <property type="molecule type" value="Genomic_DNA"/>
</dbReference>
<evidence type="ECO:0000256" key="3">
    <source>
        <dbReference type="ARBA" id="ARBA00022692"/>
    </source>
</evidence>
<dbReference type="Gene3D" id="3.30.70.1450">
    <property type="entry name" value="Regulator of K+ conductance, C-terminal domain"/>
    <property type="match status" value="2"/>
</dbReference>
<dbReference type="PANTHER" id="PTHR43652:SF2">
    <property type="entry name" value="BASIC AMINO ACID ANTIPORTER YFCC-RELATED"/>
    <property type="match status" value="1"/>
</dbReference>
<dbReference type="GO" id="GO:0006813">
    <property type="term" value="P:potassium ion transport"/>
    <property type="evidence" value="ECO:0007669"/>
    <property type="project" value="InterPro"/>
</dbReference>
<keyword evidence="3 7" id="KW-0812">Transmembrane</keyword>
<keyword evidence="5 7" id="KW-1133">Transmembrane helix</keyword>
<dbReference type="eggNOG" id="COG0490">
    <property type="taxonomic scope" value="Bacteria"/>
</dbReference>
<dbReference type="RefSeq" id="WP_009781104.1">
    <property type="nucleotide sequence ID" value="NZ_CH672395.1"/>
</dbReference>
<dbReference type="InterPro" id="IPR036721">
    <property type="entry name" value="RCK_C_sf"/>
</dbReference>
<keyword evidence="6 7" id="KW-0472">Membrane</keyword>
<proteinExistence type="predicted"/>
<feature type="transmembrane region" description="Helical" evidence="7">
    <location>
        <begin position="100"/>
        <end position="126"/>
    </location>
</feature>
<dbReference type="InterPro" id="IPR006037">
    <property type="entry name" value="RCK_C"/>
</dbReference>
<name>A3XR67_LEEBM</name>
<feature type="transmembrane region" description="Helical" evidence="7">
    <location>
        <begin position="35"/>
        <end position="53"/>
    </location>
</feature>
<dbReference type="InterPro" id="IPR004680">
    <property type="entry name" value="Cit_transptr-like_dom"/>
</dbReference>
<reference evidence="9 10" key="1">
    <citation type="journal article" date="2007" name="Nature">
        <title>Light stimulates growth of proteorhodopsin-containing marine Flavobacteria.</title>
        <authorList>
            <person name="Gomez-Consarnau L."/>
            <person name="Gonzalez J.M."/>
            <person name="Coll-Llado M."/>
            <person name="Gourdon P."/>
            <person name="Pascher T."/>
            <person name="Neutze R."/>
            <person name="Pedros-Alio C."/>
            <person name="Pinhassi J."/>
        </authorList>
    </citation>
    <scope>NUCLEOTIDE SEQUENCE [LARGE SCALE GENOMIC DNA]</scope>
    <source>
        <strain evidence="9 10">MED217</strain>
    </source>
</reference>
<feature type="domain" description="RCK C-terminal" evidence="8">
    <location>
        <begin position="213"/>
        <end position="299"/>
    </location>
</feature>
<dbReference type="STRING" id="398720.MED217_13751"/>
<evidence type="ECO:0000256" key="6">
    <source>
        <dbReference type="ARBA" id="ARBA00023136"/>
    </source>
</evidence>
<dbReference type="InterPro" id="IPR001898">
    <property type="entry name" value="SLC13A/DASS"/>
</dbReference>
<feature type="transmembrane region" description="Helical" evidence="7">
    <location>
        <begin position="572"/>
        <end position="590"/>
    </location>
</feature>
<dbReference type="GO" id="GO:0005886">
    <property type="term" value="C:plasma membrane"/>
    <property type="evidence" value="ECO:0007669"/>
    <property type="project" value="TreeGrafter"/>
</dbReference>
<dbReference type="eggNOG" id="COG0471">
    <property type="taxonomic scope" value="Bacteria"/>
</dbReference>
<keyword evidence="10" id="KW-1185">Reference proteome</keyword>
<evidence type="ECO:0000313" key="9">
    <source>
        <dbReference type="EMBL" id="EAQ47960.1"/>
    </source>
</evidence>
<keyword evidence="2" id="KW-0813">Transport</keyword>
<dbReference type="OrthoDB" id="9765532at2"/>
<dbReference type="SUPFAM" id="SSF116726">
    <property type="entry name" value="TrkA C-terminal domain-like"/>
    <property type="match status" value="2"/>
</dbReference>
<dbReference type="AlphaFoldDB" id="A3XR67"/>
<dbReference type="Pfam" id="PF02080">
    <property type="entry name" value="TrkA_C"/>
    <property type="match status" value="2"/>
</dbReference>
<dbReference type="HOGENOM" id="CLU_005170_6_1_10"/>
<evidence type="ECO:0000259" key="8">
    <source>
        <dbReference type="PROSITE" id="PS51202"/>
    </source>
</evidence>
<dbReference type="PROSITE" id="PS51202">
    <property type="entry name" value="RCK_C"/>
    <property type="match status" value="2"/>
</dbReference>
<feature type="transmembrane region" description="Helical" evidence="7">
    <location>
        <begin position="188"/>
        <end position="208"/>
    </location>
</feature>
<evidence type="ECO:0000256" key="2">
    <source>
        <dbReference type="ARBA" id="ARBA00022448"/>
    </source>
</evidence>
<feature type="domain" description="RCK C-terminal" evidence="8">
    <location>
        <begin position="303"/>
        <end position="388"/>
    </location>
</feature>
<comment type="caution">
    <text evidence="9">The sequence shown here is derived from an EMBL/GenBank/DDBJ whole genome shotgun (WGS) entry which is preliminary data.</text>
</comment>
<dbReference type="GO" id="GO:0008324">
    <property type="term" value="F:monoatomic cation transmembrane transporter activity"/>
    <property type="evidence" value="ECO:0007669"/>
    <property type="project" value="InterPro"/>
</dbReference>
<evidence type="ECO:0000256" key="5">
    <source>
        <dbReference type="ARBA" id="ARBA00022989"/>
    </source>
</evidence>
<dbReference type="PANTHER" id="PTHR43652">
    <property type="entry name" value="BASIC AMINO ACID ANTIPORTER YFCC-RELATED"/>
    <property type="match status" value="1"/>
</dbReference>
<comment type="subcellular location">
    <subcellularLocation>
        <location evidence="1">Membrane</location>
        <topology evidence="1">Multi-pass membrane protein</topology>
    </subcellularLocation>
</comment>
<accession>A3XR67</accession>
<gene>
    <name evidence="9" type="ORF">MED217_13751</name>
</gene>
<feature type="transmembrane region" description="Helical" evidence="7">
    <location>
        <begin position="7"/>
        <end position="29"/>
    </location>
</feature>
<feature type="transmembrane region" description="Helical" evidence="7">
    <location>
        <begin position="492"/>
        <end position="521"/>
    </location>
</feature>
<evidence type="ECO:0000313" key="10">
    <source>
        <dbReference type="Proteomes" id="UP000001601"/>
    </source>
</evidence>
<dbReference type="InterPro" id="IPR051679">
    <property type="entry name" value="DASS-Related_Transporters"/>
</dbReference>
<evidence type="ECO:0000256" key="4">
    <source>
        <dbReference type="ARBA" id="ARBA00022737"/>
    </source>
</evidence>
<evidence type="ECO:0000256" key="1">
    <source>
        <dbReference type="ARBA" id="ARBA00004141"/>
    </source>
</evidence>
<feature type="transmembrane region" description="Helical" evidence="7">
    <location>
        <begin position="453"/>
        <end position="472"/>
    </location>
</feature>
<dbReference type="Proteomes" id="UP000001601">
    <property type="component" value="Unassembled WGS sequence"/>
</dbReference>
<dbReference type="Pfam" id="PF03600">
    <property type="entry name" value="CitMHS"/>
    <property type="match status" value="1"/>
</dbReference>
<feature type="transmembrane region" description="Helical" evidence="7">
    <location>
        <begin position="147"/>
        <end position="168"/>
    </location>
</feature>
<protein>
    <submittedName>
        <fullName evidence="9">Sodium/sulfate symporter</fullName>
    </submittedName>
</protein>
<organism evidence="9 10">
    <name type="scientific">Leeuwenhoekiella blandensis (strain CECT 7118 / CCUG 51940 / KCTC 22103 / MED217)</name>
    <name type="common">Flavobacterium sp. (strain MED217)</name>
    <dbReference type="NCBI Taxonomy" id="398720"/>
    <lineage>
        <taxon>Bacteria</taxon>
        <taxon>Pseudomonadati</taxon>
        <taxon>Bacteroidota</taxon>
        <taxon>Flavobacteriia</taxon>
        <taxon>Flavobacteriales</taxon>
        <taxon>Flavobacteriaceae</taxon>
        <taxon>Leeuwenhoekiella</taxon>
    </lineage>
</organism>
<sequence length="593" mass="65291">MEEIRNVLDVYAAGIVGVILLVMVFELVVGRLKPALVFSIVVFLFLVLGYVDVDMILRAAITKSILVIFLVIALSSIINSNINLGFYFDKVLGSIQSPLLFLGVLCLFVSLISGFFNNTPVVIILIPYVMQKAEKYGVSPSKFLIPLSFSAIVGGMLTLIGTSTNLILNGLIESSGLKGLQFTDFLVPGLFVLSTWILYLIIVGYRILPSRSLPFARKQDEVRKYFIEARIGAYSKLIGLPLSDSGLKNLKGVSLIELVRGDRNFEVVASKNMILQEDDRLIFSGSLADVMQINAEQKNLEFIAHKKLMQGQKLAFLELSIPTNSSLDGKKVNQTNFRQRYGATILAVHRNSEDLSGRIGEMRLKSGDLLIVVPHTYITESLKADFYILSNVTQEQIPSRKKYTLLGGIVLIATFALVFKISLFLFLVLVLGLTFLLKFASRSEVIKELKGNLFVILVASLIVGEVFINSGLSEQVSAAILRVVMPFGFEGIVLGLMLFTVVLTSFITNVAAVSIVFPLAYSISQKTGIPGEALFLAVGFAASAAFMTPIGYQTNLLIMAPGDYRFKDFWKIGLPFTALYLGVVLLYLKLKYT</sequence>
<dbReference type="Pfam" id="PF00939">
    <property type="entry name" value="Na_sulph_symp"/>
    <property type="match status" value="1"/>
</dbReference>
<feature type="transmembrane region" description="Helical" evidence="7">
    <location>
        <begin position="533"/>
        <end position="552"/>
    </location>
</feature>
<keyword evidence="4" id="KW-0677">Repeat</keyword>